<protein>
    <recommendedName>
        <fullName evidence="3">HTH tetR-type domain-containing protein</fullName>
    </recommendedName>
</protein>
<dbReference type="AlphaFoldDB" id="A0A2G6KGS7"/>
<sequence length="256" mass="29329">MIALQKQSVRKTKAAQSNVAMMHKISLRQRKHAQTKIALAREAMERLRTDRLDDISVKELCETIPISEVTFYNYFPQKTDLLAYIMMLWELEMIWSVQQQEGNKSNLELIGCFFEAAARAFEEYPLVMNEALAFFLQQRGEVCWGEMSVAEKLIAYPDLAGIEHVQLPKNPKEDKMNSQYIEMAIQTGELPDTIDVEEVAGMLDMILVGGLMALRERKSLSIGSMYRKMLKMLWQGLRSGTMDEFENASVRSTISL</sequence>
<dbReference type="InterPro" id="IPR036271">
    <property type="entry name" value="Tet_transcr_reg_TetR-rel_C_sf"/>
</dbReference>
<accession>A0A2G6KGS7</accession>
<dbReference type="SUPFAM" id="SSF46689">
    <property type="entry name" value="Homeodomain-like"/>
    <property type="match status" value="1"/>
</dbReference>
<dbReference type="SUPFAM" id="SSF48498">
    <property type="entry name" value="Tetracyclin repressor-like, C-terminal domain"/>
    <property type="match status" value="1"/>
</dbReference>
<reference evidence="1 2" key="1">
    <citation type="submission" date="2017-10" db="EMBL/GenBank/DDBJ databases">
        <title>Novel microbial diversity and functional potential in the marine mammal oral microbiome.</title>
        <authorList>
            <person name="Dudek N.K."/>
            <person name="Sun C.L."/>
            <person name="Burstein D."/>
            <person name="Kantor R.S."/>
            <person name="Aliaga Goltsman D.S."/>
            <person name="Bik E.M."/>
            <person name="Thomas B.C."/>
            <person name="Banfield J.F."/>
            <person name="Relman D.A."/>
        </authorList>
    </citation>
    <scope>NUCLEOTIDE SEQUENCE [LARGE SCALE GENOMIC DNA]</scope>
    <source>
        <strain evidence="1">DOLJORAL78_47_16</strain>
    </source>
</reference>
<dbReference type="EMBL" id="PDSK01000073">
    <property type="protein sequence ID" value="PIE34863.1"/>
    <property type="molecule type" value="Genomic_DNA"/>
</dbReference>
<name>A0A2G6KGS7_9BACT</name>
<dbReference type="Gene3D" id="1.10.357.10">
    <property type="entry name" value="Tetracycline Repressor, domain 2"/>
    <property type="match status" value="1"/>
</dbReference>
<proteinExistence type="predicted"/>
<comment type="caution">
    <text evidence="1">The sequence shown here is derived from an EMBL/GenBank/DDBJ whole genome shotgun (WGS) entry which is preliminary data.</text>
</comment>
<evidence type="ECO:0000313" key="1">
    <source>
        <dbReference type="EMBL" id="PIE34863.1"/>
    </source>
</evidence>
<gene>
    <name evidence="1" type="ORF">CSA56_06495</name>
</gene>
<dbReference type="Proteomes" id="UP000230821">
    <property type="component" value="Unassembled WGS sequence"/>
</dbReference>
<evidence type="ECO:0008006" key="3">
    <source>
        <dbReference type="Google" id="ProtNLM"/>
    </source>
</evidence>
<organism evidence="1 2">
    <name type="scientific">candidate division KSB3 bacterium</name>
    <dbReference type="NCBI Taxonomy" id="2044937"/>
    <lineage>
        <taxon>Bacteria</taxon>
        <taxon>candidate division KSB3</taxon>
    </lineage>
</organism>
<evidence type="ECO:0000313" key="2">
    <source>
        <dbReference type="Proteomes" id="UP000230821"/>
    </source>
</evidence>
<dbReference type="InterPro" id="IPR009057">
    <property type="entry name" value="Homeodomain-like_sf"/>
</dbReference>